<dbReference type="EMBL" id="CM042010">
    <property type="protein sequence ID" value="KAI3778896.1"/>
    <property type="molecule type" value="Genomic_DNA"/>
</dbReference>
<protein>
    <submittedName>
        <fullName evidence="1">Uncharacterized protein</fullName>
    </submittedName>
</protein>
<proteinExistence type="predicted"/>
<sequence>MAVSRCVWCIGRPSSSFSNRKLSTHLNSREAEVTGGQVRVCLACRRRGKRAGDGAVTKLRLWGRVPCNAGGPNST</sequence>
<dbReference type="Proteomes" id="UP001055811">
    <property type="component" value="Linkage Group LG02"/>
</dbReference>
<evidence type="ECO:0000313" key="1">
    <source>
        <dbReference type="EMBL" id="KAI3778896.1"/>
    </source>
</evidence>
<name>A0ACB9G6R7_CICIN</name>
<accession>A0ACB9G6R7</accession>
<reference evidence="2" key="1">
    <citation type="journal article" date="2022" name="Mol. Ecol. Resour.">
        <title>The genomes of chicory, endive, great burdock and yacon provide insights into Asteraceae palaeo-polyploidization history and plant inulin production.</title>
        <authorList>
            <person name="Fan W."/>
            <person name="Wang S."/>
            <person name="Wang H."/>
            <person name="Wang A."/>
            <person name="Jiang F."/>
            <person name="Liu H."/>
            <person name="Zhao H."/>
            <person name="Xu D."/>
            <person name="Zhang Y."/>
        </authorList>
    </citation>
    <scope>NUCLEOTIDE SEQUENCE [LARGE SCALE GENOMIC DNA]</scope>
    <source>
        <strain evidence="2">cv. Punajuju</strain>
    </source>
</reference>
<reference evidence="1 2" key="2">
    <citation type="journal article" date="2022" name="Mol. Ecol. Resour.">
        <title>The genomes of chicory, endive, great burdock and yacon provide insights into Asteraceae paleo-polyploidization history and plant inulin production.</title>
        <authorList>
            <person name="Fan W."/>
            <person name="Wang S."/>
            <person name="Wang H."/>
            <person name="Wang A."/>
            <person name="Jiang F."/>
            <person name="Liu H."/>
            <person name="Zhao H."/>
            <person name="Xu D."/>
            <person name="Zhang Y."/>
        </authorList>
    </citation>
    <scope>NUCLEOTIDE SEQUENCE [LARGE SCALE GENOMIC DNA]</scope>
    <source>
        <strain evidence="2">cv. Punajuju</strain>
        <tissue evidence="1">Leaves</tissue>
    </source>
</reference>
<evidence type="ECO:0000313" key="2">
    <source>
        <dbReference type="Proteomes" id="UP001055811"/>
    </source>
</evidence>
<organism evidence="1 2">
    <name type="scientific">Cichorium intybus</name>
    <name type="common">Chicory</name>
    <dbReference type="NCBI Taxonomy" id="13427"/>
    <lineage>
        <taxon>Eukaryota</taxon>
        <taxon>Viridiplantae</taxon>
        <taxon>Streptophyta</taxon>
        <taxon>Embryophyta</taxon>
        <taxon>Tracheophyta</taxon>
        <taxon>Spermatophyta</taxon>
        <taxon>Magnoliopsida</taxon>
        <taxon>eudicotyledons</taxon>
        <taxon>Gunneridae</taxon>
        <taxon>Pentapetalae</taxon>
        <taxon>asterids</taxon>
        <taxon>campanulids</taxon>
        <taxon>Asterales</taxon>
        <taxon>Asteraceae</taxon>
        <taxon>Cichorioideae</taxon>
        <taxon>Cichorieae</taxon>
        <taxon>Cichoriinae</taxon>
        <taxon>Cichorium</taxon>
    </lineage>
</organism>
<keyword evidence="2" id="KW-1185">Reference proteome</keyword>
<gene>
    <name evidence="1" type="ORF">L2E82_08285</name>
</gene>
<comment type="caution">
    <text evidence="1">The sequence shown here is derived from an EMBL/GenBank/DDBJ whole genome shotgun (WGS) entry which is preliminary data.</text>
</comment>